<reference evidence="2 3" key="1">
    <citation type="journal article" date="2016" name="Int. J. Syst. Evol. Microbiol.">
        <title>Pyruvatibacter mobilis gen. nov., sp. nov., a marine bacterium from the culture broth of Picochlorum sp. 122.</title>
        <authorList>
            <person name="Wang G."/>
            <person name="Tang M."/>
            <person name="Wu H."/>
            <person name="Dai S."/>
            <person name="Li T."/>
            <person name="Chen C."/>
            <person name="He H."/>
            <person name="Fan J."/>
            <person name="Xiang W."/>
            <person name="Li X."/>
        </authorList>
    </citation>
    <scope>NUCLEOTIDE SEQUENCE [LARGE SCALE GENOMIC DNA]</scope>
    <source>
        <strain evidence="2 3">GYP-11</strain>
    </source>
</reference>
<dbReference type="PANTHER" id="PTHR47829">
    <property type="entry name" value="HYDROLASE, PUTATIVE (AFU_ORTHOLOGUE AFUA_1G12880)-RELATED"/>
    <property type="match status" value="1"/>
</dbReference>
<dbReference type="NCBIfam" id="TIGR02247">
    <property type="entry name" value="HAD-1A3-hyp"/>
    <property type="match status" value="1"/>
</dbReference>
<keyword evidence="3" id="KW-1185">Reference proteome</keyword>
<dbReference type="PRINTS" id="PR00413">
    <property type="entry name" value="HADHALOGNASE"/>
</dbReference>
<keyword evidence="1" id="KW-0007">Acetylation</keyword>
<dbReference type="InterPro" id="IPR011945">
    <property type="entry name" value="HAD-SF_ppase_IA/epoxid_hydro_N"/>
</dbReference>
<dbReference type="EMBL" id="WXYQ01000004">
    <property type="protein sequence ID" value="NBG95004.1"/>
    <property type="molecule type" value="Genomic_DNA"/>
</dbReference>
<keyword evidence="2" id="KW-0378">Hydrolase</keyword>
<dbReference type="AlphaFoldDB" id="A0A845Q972"/>
<evidence type="ECO:0000313" key="3">
    <source>
        <dbReference type="Proteomes" id="UP000470384"/>
    </source>
</evidence>
<dbReference type="SFLD" id="SFLDS00003">
    <property type="entry name" value="Haloacid_Dehalogenase"/>
    <property type="match status" value="1"/>
</dbReference>
<sequence>MVKAVIWDFGGVFTTSPFEAFARFEREKGLPEDFIRKINSTNHLDNAWAKFERSDVSMDEFDELFAEEARALGHEVRGRDVIALLSGDVRPEMVRALKLVKENGLRVACITNNVSAGEGAGMATTHEKALAVQSIMDEFEHIIESSKAGVRKPHPRIYQMALEALGIEGPDAVYLDDLGINCKAAHEQGMAAIKVTSAEQAISDLEKAVGFSLR</sequence>
<accession>A0A845Q972</accession>
<dbReference type="InterPro" id="IPR006439">
    <property type="entry name" value="HAD-SF_hydro_IA"/>
</dbReference>
<dbReference type="InterPro" id="IPR052898">
    <property type="entry name" value="ACAD10-like"/>
</dbReference>
<proteinExistence type="predicted"/>
<dbReference type="InterPro" id="IPR023198">
    <property type="entry name" value="PGP-like_dom2"/>
</dbReference>
<dbReference type="GeneID" id="300655918"/>
<dbReference type="SFLD" id="SFLDG01129">
    <property type="entry name" value="C1.5:_HAD__Beta-PGM__Phosphata"/>
    <property type="match status" value="1"/>
</dbReference>
<dbReference type="RefSeq" id="WP_160587040.1">
    <property type="nucleotide sequence ID" value="NZ_BMHN01000001.1"/>
</dbReference>
<dbReference type="PANTHER" id="PTHR47829:SF1">
    <property type="entry name" value="HAD FAMILY PHOSPHATASE"/>
    <property type="match status" value="1"/>
</dbReference>
<dbReference type="SUPFAM" id="SSF56784">
    <property type="entry name" value="HAD-like"/>
    <property type="match status" value="1"/>
</dbReference>
<dbReference type="InterPro" id="IPR036412">
    <property type="entry name" value="HAD-like_sf"/>
</dbReference>
<evidence type="ECO:0000256" key="1">
    <source>
        <dbReference type="ARBA" id="ARBA00022990"/>
    </source>
</evidence>
<evidence type="ECO:0000313" key="2">
    <source>
        <dbReference type="EMBL" id="NBG95004.1"/>
    </source>
</evidence>
<dbReference type="InterPro" id="IPR023214">
    <property type="entry name" value="HAD_sf"/>
</dbReference>
<name>A0A845Q972_9HYPH</name>
<protein>
    <submittedName>
        <fullName evidence="2">HAD-IA family hydrolase</fullName>
    </submittedName>
</protein>
<dbReference type="OrthoDB" id="9807742at2"/>
<gene>
    <name evidence="2" type="ORF">GTQ45_04595</name>
</gene>
<dbReference type="Gene3D" id="3.40.50.1000">
    <property type="entry name" value="HAD superfamily/HAD-like"/>
    <property type="match status" value="1"/>
</dbReference>
<dbReference type="NCBIfam" id="TIGR01509">
    <property type="entry name" value="HAD-SF-IA-v3"/>
    <property type="match status" value="1"/>
</dbReference>
<dbReference type="Proteomes" id="UP000470384">
    <property type="component" value="Unassembled WGS sequence"/>
</dbReference>
<dbReference type="CDD" id="cd02603">
    <property type="entry name" value="HAD_sEH-N_like"/>
    <property type="match status" value="1"/>
</dbReference>
<comment type="caution">
    <text evidence="2">The sequence shown here is derived from an EMBL/GenBank/DDBJ whole genome shotgun (WGS) entry which is preliminary data.</text>
</comment>
<dbReference type="Pfam" id="PF00702">
    <property type="entry name" value="Hydrolase"/>
    <property type="match status" value="1"/>
</dbReference>
<dbReference type="GO" id="GO:0016787">
    <property type="term" value="F:hydrolase activity"/>
    <property type="evidence" value="ECO:0007669"/>
    <property type="project" value="UniProtKB-KW"/>
</dbReference>
<dbReference type="Gene3D" id="1.10.150.240">
    <property type="entry name" value="Putative phosphatase, domain 2"/>
    <property type="match status" value="1"/>
</dbReference>
<organism evidence="2 3">
    <name type="scientific">Pyruvatibacter mobilis</name>
    <dbReference type="NCBI Taxonomy" id="1712261"/>
    <lineage>
        <taxon>Bacteria</taxon>
        <taxon>Pseudomonadati</taxon>
        <taxon>Pseudomonadota</taxon>
        <taxon>Alphaproteobacteria</taxon>
        <taxon>Hyphomicrobiales</taxon>
        <taxon>Parvibaculaceae</taxon>
        <taxon>Pyruvatibacter</taxon>
    </lineage>
</organism>